<dbReference type="InterPro" id="IPR025828">
    <property type="entry name" value="Put_sensor_dom"/>
</dbReference>
<sequence>MSNLLSSPGPHVYSEDSGPEFLYASTPGADLDHGPATASDGAPAMLRHAGRNLATLVGLFVVNLAAFVVATTLVSLGAGLLVVFVGLFVLVGGLAASGALAGANKSLLAYAGFELPATRYPRTTGGFGLLRRLRDPQSWRDLLHVPIAFVLSTFSFSVAVSWVVGGLGGVLYLLWGRYLPDDSQGLAHLLGFPNRFAESALTMGLGVILLLTAPAVLHGLVRLHVAVARGLLVDESSTLRARVSELTTSRSAAGDEEARTLRRLERDLHDGPQQRLVRLGMDISSARRRMATDPEQAQRLLDEAYQQTQDALGEIRQLSRGIAPPILTELGLPAAITALAARNAVPTTVDVGDVRLSDAAQNAAYFTVAEALTNMEKHSRASRCSVEIHPVGGVVVVAVTDDGRGGASLSRGHGLAGLADRLAGVDGSLTVTSPVGGPTQITATIPADLG</sequence>
<feature type="domain" description="Putative sensor" evidence="12">
    <location>
        <begin position="59"/>
        <end position="232"/>
    </location>
</feature>
<reference evidence="14" key="1">
    <citation type="journal article" date="2019" name="Int. J. Syst. Evol. Microbiol.">
        <title>The Global Catalogue of Microorganisms (GCM) 10K type strain sequencing project: providing services to taxonomists for standard genome sequencing and annotation.</title>
        <authorList>
            <consortium name="The Broad Institute Genomics Platform"/>
            <consortium name="The Broad Institute Genome Sequencing Center for Infectious Disease"/>
            <person name="Wu L."/>
            <person name="Ma J."/>
        </authorList>
    </citation>
    <scope>NUCLEOTIDE SEQUENCE [LARGE SCALE GENOMIC DNA]</scope>
    <source>
        <strain evidence="14">JCM 16548</strain>
    </source>
</reference>
<dbReference type="EC" id="2.7.13.3" evidence="2"/>
<keyword evidence="9" id="KW-0472">Membrane</keyword>
<dbReference type="InterPro" id="IPR050482">
    <property type="entry name" value="Sensor_HK_TwoCompSys"/>
</dbReference>
<evidence type="ECO:0000256" key="4">
    <source>
        <dbReference type="ARBA" id="ARBA00022679"/>
    </source>
</evidence>
<dbReference type="Gene3D" id="1.20.5.1930">
    <property type="match status" value="1"/>
</dbReference>
<keyword evidence="4" id="KW-0808">Transferase</keyword>
<evidence type="ECO:0000259" key="11">
    <source>
        <dbReference type="Pfam" id="PF07730"/>
    </source>
</evidence>
<dbReference type="EMBL" id="BAAAYX010000013">
    <property type="protein sequence ID" value="GAA3710802.1"/>
    <property type="molecule type" value="Genomic_DNA"/>
</dbReference>
<dbReference type="Proteomes" id="UP001500051">
    <property type="component" value="Unassembled WGS sequence"/>
</dbReference>
<dbReference type="Pfam" id="PF02518">
    <property type="entry name" value="HATPase_c"/>
    <property type="match status" value="1"/>
</dbReference>
<feature type="transmembrane region" description="Helical" evidence="9">
    <location>
        <begin position="142"/>
        <end position="175"/>
    </location>
</feature>
<evidence type="ECO:0000256" key="9">
    <source>
        <dbReference type="SAM" id="Phobius"/>
    </source>
</evidence>
<evidence type="ECO:0000256" key="3">
    <source>
        <dbReference type="ARBA" id="ARBA00022553"/>
    </source>
</evidence>
<feature type="transmembrane region" description="Helical" evidence="9">
    <location>
        <begin position="80"/>
        <end position="101"/>
    </location>
</feature>
<name>A0ABP7DW96_9ACTN</name>
<dbReference type="SUPFAM" id="SSF55874">
    <property type="entry name" value="ATPase domain of HSP90 chaperone/DNA topoisomerase II/histidine kinase"/>
    <property type="match status" value="1"/>
</dbReference>
<dbReference type="Pfam" id="PF07730">
    <property type="entry name" value="HisKA_3"/>
    <property type="match status" value="1"/>
</dbReference>
<evidence type="ECO:0000256" key="7">
    <source>
        <dbReference type="ARBA" id="ARBA00022840"/>
    </source>
</evidence>
<proteinExistence type="predicted"/>
<dbReference type="PANTHER" id="PTHR24421:SF10">
    <property type="entry name" value="NITRATE_NITRITE SENSOR PROTEIN NARQ"/>
    <property type="match status" value="1"/>
</dbReference>
<evidence type="ECO:0000259" key="10">
    <source>
        <dbReference type="Pfam" id="PF02518"/>
    </source>
</evidence>
<keyword evidence="3" id="KW-0597">Phosphoprotein</keyword>
<accession>A0ABP7DW96</accession>
<keyword evidence="9" id="KW-1133">Transmembrane helix</keyword>
<dbReference type="InterPro" id="IPR011712">
    <property type="entry name" value="Sig_transdc_His_kin_sub3_dim/P"/>
</dbReference>
<gene>
    <name evidence="13" type="ORF">GCM10022204_31710</name>
</gene>
<keyword evidence="6" id="KW-0418">Kinase</keyword>
<dbReference type="Pfam" id="PF13796">
    <property type="entry name" value="Sensor"/>
    <property type="match status" value="1"/>
</dbReference>
<evidence type="ECO:0000313" key="13">
    <source>
        <dbReference type="EMBL" id="GAA3710802.1"/>
    </source>
</evidence>
<dbReference type="PANTHER" id="PTHR24421">
    <property type="entry name" value="NITRATE/NITRITE SENSOR PROTEIN NARX-RELATED"/>
    <property type="match status" value="1"/>
</dbReference>
<keyword evidence="8" id="KW-0902">Two-component regulatory system</keyword>
<evidence type="ECO:0000256" key="2">
    <source>
        <dbReference type="ARBA" id="ARBA00012438"/>
    </source>
</evidence>
<protein>
    <recommendedName>
        <fullName evidence="2">histidine kinase</fullName>
        <ecNumber evidence="2">2.7.13.3</ecNumber>
    </recommendedName>
</protein>
<dbReference type="InterPro" id="IPR003594">
    <property type="entry name" value="HATPase_dom"/>
</dbReference>
<feature type="domain" description="Histidine kinase/HSP90-like ATPase" evidence="10">
    <location>
        <begin position="364"/>
        <end position="447"/>
    </location>
</feature>
<dbReference type="RefSeq" id="WP_344813373.1">
    <property type="nucleotide sequence ID" value="NZ_BAAAYX010000013.1"/>
</dbReference>
<keyword evidence="9" id="KW-0812">Transmembrane</keyword>
<dbReference type="InterPro" id="IPR036890">
    <property type="entry name" value="HATPase_C_sf"/>
</dbReference>
<feature type="transmembrane region" description="Helical" evidence="9">
    <location>
        <begin position="200"/>
        <end position="221"/>
    </location>
</feature>
<feature type="transmembrane region" description="Helical" evidence="9">
    <location>
        <begin position="53"/>
        <end position="74"/>
    </location>
</feature>
<dbReference type="CDD" id="cd16917">
    <property type="entry name" value="HATPase_UhpB-NarQ-NarX-like"/>
    <property type="match status" value="1"/>
</dbReference>
<comment type="caution">
    <text evidence="13">The sequence shown here is derived from an EMBL/GenBank/DDBJ whole genome shotgun (WGS) entry which is preliminary data.</text>
</comment>
<organism evidence="13 14">
    <name type="scientific">Microlunatus aurantiacus</name>
    <dbReference type="NCBI Taxonomy" id="446786"/>
    <lineage>
        <taxon>Bacteria</taxon>
        <taxon>Bacillati</taxon>
        <taxon>Actinomycetota</taxon>
        <taxon>Actinomycetes</taxon>
        <taxon>Propionibacteriales</taxon>
        <taxon>Propionibacteriaceae</taxon>
        <taxon>Microlunatus</taxon>
    </lineage>
</organism>
<comment type="catalytic activity">
    <reaction evidence="1">
        <text>ATP + protein L-histidine = ADP + protein N-phospho-L-histidine.</text>
        <dbReference type="EC" id="2.7.13.3"/>
    </reaction>
</comment>
<keyword evidence="5" id="KW-0547">Nucleotide-binding</keyword>
<evidence type="ECO:0000259" key="12">
    <source>
        <dbReference type="Pfam" id="PF13796"/>
    </source>
</evidence>
<keyword evidence="14" id="KW-1185">Reference proteome</keyword>
<evidence type="ECO:0000256" key="5">
    <source>
        <dbReference type="ARBA" id="ARBA00022741"/>
    </source>
</evidence>
<dbReference type="Gene3D" id="3.30.565.10">
    <property type="entry name" value="Histidine kinase-like ATPase, C-terminal domain"/>
    <property type="match status" value="1"/>
</dbReference>
<evidence type="ECO:0000256" key="8">
    <source>
        <dbReference type="ARBA" id="ARBA00023012"/>
    </source>
</evidence>
<feature type="domain" description="Signal transduction histidine kinase subgroup 3 dimerisation and phosphoacceptor" evidence="11">
    <location>
        <begin position="262"/>
        <end position="325"/>
    </location>
</feature>
<evidence type="ECO:0000256" key="6">
    <source>
        <dbReference type="ARBA" id="ARBA00022777"/>
    </source>
</evidence>
<keyword evidence="7" id="KW-0067">ATP-binding</keyword>
<evidence type="ECO:0000313" key="14">
    <source>
        <dbReference type="Proteomes" id="UP001500051"/>
    </source>
</evidence>
<evidence type="ECO:0000256" key="1">
    <source>
        <dbReference type="ARBA" id="ARBA00000085"/>
    </source>
</evidence>